<feature type="region of interest" description="Disordered" evidence="1">
    <location>
        <begin position="78"/>
        <end position="110"/>
    </location>
</feature>
<dbReference type="AlphaFoldDB" id="A0A9P1DWK5"/>
<gene>
    <name evidence="2" type="ORF">C1SCF055_LOCUS41447</name>
</gene>
<feature type="non-terminal residue" evidence="2">
    <location>
        <position position="1"/>
    </location>
</feature>
<reference evidence="2" key="1">
    <citation type="submission" date="2022-10" db="EMBL/GenBank/DDBJ databases">
        <authorList>
            <person name="Chen Y."/>
            <person name="Dougan E. K."/>
            <person name="Chan C."/>
            <person name="Rhodes N."/>
            <person name="Thang M."/>
        </authorList>
    </citation>
    <scope>NUCLEOTIDE SEQUENCE</scope>
</reference>
<dbReference type="EMBL" id="CAMXCT030006600">
    <property type="protein sequence ID" value="CAL4804054.1"/>
    <property type="molecule type" value="Genomic_DNA"/>
</dbReference>
<proteinExistence type="predicted"/>
<evidence type="ECO:0000313" key="2">
    <source>
        <dbReference type="EMBL" id="CAI4016742.1"/>
    </source>
</evidence>
<protein>
    <submittedName>
        <fullName evidence="2">Uncharacterized protein</fullName>
    </submittedName>
</protein>
<dbReference type="Proteomes" id="UP001152797">
    <property type="component" value="Unassembled WGS sequence"/>
</dbReference>
<evidence type="ECO:0000256" key="1">
    <source>
        <dbReference type="SAM" id="MobiDB-lite"/>
    </source>
</evidence>
<name>A0A9P1DWK5_9DINO</name>
<accession>A0A9P1DWK5</accession>
<dbReference type="EMBL" id="CAMXCT020006600">
    <property type="protein sequence ID" value="CAL1170117.1"/>
    <property type="molecule type" value="Genomic_DNA"/>
</dbReference>
<dbReference type="OrthoDB" id="432685at2759"/>
<comment type="caution">
    <text evidence="2">The sequence shown here is derived from an EMBL/GenBank/DDBJ whole genome shotgun (WGS) entry which is preliminary data.</text>
</comment>
<dbReference type="EMBL" id="CAMXCT010006600">
    <property type="protein sequence ID" value="CAI4016742.1"/>
    <property type="molecule type" value="Genomic_DNA"/>
</dbReference>
<evidence type="ECO:0000313" key="4">
    <source>
        <dbReference type="Proteomes" id="UP001152797"/>
    </source>
</evidence>
<evidence type="ECO:0000313" key="3">
    <source>
        <dbReference type="EMBL" id="CAL4804054.1"/>
    </source>
</evidence>
<keyword evidence="4" id="KW-1185">Reference proteome</keyword>
<organism evidence="2">
    <name type="scientific">Cladocopium goreaui</name>
    <dbReference type="NCBI Taxonomy" id="2562237"/>
    <lineage>
        <taxon>Eukaryota</taxon>
        <taxon>Sar</taxon>
        <taxon>Alveolata</taxon>
        <taxon>Dinophyceae</taxon>
        <taxon>Suessiales</taxon>
        <taxon>Symbiodiniaceae</taxon>
        <taxon>Cladocopium</taxon>
    </lineage>
</organism>
<reference evidence="3 4" key="2">
    <citation type="submission" date="2024-05" db="EMBL/GenBank/DDBJ databases">
        <authorList>
            <person name="Chen Y."/>
            <person name="Shah S."/>
            <person name="Dougan E. K."/>
            <person name="Thang M."/>
            <person name="Chan C."/>
        </authorList>
    </citation>
    <scope>NUCLEOTIDE SEQUENCE [LARGE SCALE GENOMIC DNA]</scope>
</reference>
<sequence length="185" mass="20519">MDTEEVARLRLEKSLTLHRAKIEVLRQLELKLDARITRLSELSTAAKTLIESMMTNPFQLEVEIPQIHSIAPAVEPLQPVQPAPTLPELESQSDEGRKGSKSPGGCKRSVSWVSEPLHEEVTLNNKDTPKIPVHGHWVPQDVLERRASFQGETAQKLGGRQLELQTSSGAVPCLLVEPMGKLINQ</sequence>